<name>A0ABS6Y7I4_9BACT</name>
<reference evidence="1 2" key="1">
    <citation type="submission" date="2021-07" db="EMBL/GenBank/DDBJ databases">
        <title>Genomic diversity and antimicrobial resistance of Prevotella spp. isolated from chronic lung disease airways.</title>
        <authorList>
            <person name="Webb K.A."/>
            <person name="Olagoke O.S."/>
            <person name="Baird T."/>
            <person name="Neill J."/>
            <person name="Pham A."/>
            <person name="Wells T.J."/>
            <person name="Ramsay K.A."/>
            <person name="Bell S.C."/>
            <person name="Sarovich D.S."/>
            <person name="Price E.P."/>
        </authorList>
    </citation>
    <scope>NUCLEOTIDE SEQUENCE [LARGE SCALE GENOMIC DNA]</scope>
    <source>
        <strain evidence="1 2">SCHI0027.S.6</strain>
    </source>
</reference>
<comment type="caution">
    <text evidence="1">The sequence shown here is derived from an EMBL/GenBank/DDBJ whole genome shotgun (WGS) entry which is preliminary data.</text>
</comment>
<evidence type="ECO:0000313" key="1">
    <source>
        <dbReference type="EMBL" id="MBW4755453.1"/>
    </source>
</evidence>
<dbReference type="EMBL" id="JAHXCP010000023">
    <property type="protein sequence ID" value="MBW4755453.1"/>
    <property type="molecule type" value="Genomic_DNA"/>
</dbReference>
<keyword evidence="2" id="KW-1185">Reference proteome</keyword>
<proteinExistence type="predicted"/>
<protein>
    <recommendedName>
        <fullName evidence="3">DUF5045 domain-containing protein</fullName>
    </recommendedName>
</protein>
<organism evidence="1 2">
    <name type="scientific">Prevotella melaninogenica</name>
    <dbReference type="NCBI Taxonomy" id="28132"/>
    <lineage>
        <taxon>Bacteria</taxon>
        <taxon>Pseudomonadati</taxon>
        <taxon>Bacteroidota</taxon>
        <taxon>Bacteroidia</taxon>
        <taxon>Bacteroidales</taxon>
        <taxon>Prevotellaceae</taxon>
        <taxon>Prevotella</taxon>
    </lineage>
</organism>
<evidence type="ECO:0008006" key="3">
    <source>
        <dbReference type="Google" id="ProtNLM"/>
    </source>
</evidence>
<sequence>MNLQIGRITCLLLMFTMTLGINAQVSLEENNIEQYAALELGYDSIGNNIKSQIRKQAAIAALQGGIYREQRRIKKWKGNYQDYLSNTRNVGKAIAAGKNLYIQALRILDNLLLLKKAIKNNPQGIAANFPMNELYMEVTAEFISTFKILQTTVSKGGKEYKLSGTERVQLMWTLSDKMTRLNDKVQTLAECINHYTLANVWDRAVAGKVGWTNGQIAERQRKEWIKRQKDNMKLYRR</sequence>
<evidence type="ECO:0000313" key="2">
    <source>
        <dbReference type="Proteomes" id="UP000812077"/>
    </source>
</evidence>
<dbReference type="Proteomes" id="UP000812077">
    <property type="component" value="Unassembled WGS sequence"/>
</dbReference>
<gene>
    <name evidence="1" type="ORF">KZO77_10525</name>
</gene>
<dbReference type="RefSeq" id="WP_219433912.1">
    <property type="nucleotide sequence ID" value="NZ_JAHXCP010000023.1"/>
</dbReference>
<accession>A0ABS6Y7I4</accession>